<dbReference type="PANTHER" id="PTHR18866:SF33">
    <property type="entry name" value="METHYLCROTONOYL-COA CARBOXYLASE SUBUNIT ALPHA, MITOCHONDRIAL-RELATED"/>
    <property type="match status" value="1"/>
</dbReference>
<dbReference type="InterPro" id="IPR005482">
    <property type="entry name" value="Biotin_COase_C"/>
</dbReference>
<dbReference type="SMART" id="SM00878">
    <property type="entry name" value="Biotin_carb_C"/>
    <property type="match status" value="1"/>
</dbReference>
<dbReference type="NCBIfam" id="NF006367">
    <property type="entry name" value="PRK08591.1"/>
    <property type="match status" value="1"/>
</dbReference>
<dbReference type="Gene3D" id="2.40.50.100">
    <property type="match status" value="1"/>
</dbReference>
<dbReference type="InterPro" id="IPR011054">
    <property type="entry name" value="Rudment_hybrid_motif"/>
</dbReference>
<dbReference type="AlphaFoldDB" id="A0A7W7F7E6"/>
<dbReference type="InterPro" id="IPR011764">
    <property type="entry name" value="Biotin_carboxylation_dom"/>
</dbReference>
<keyword evidence="5" id="KW-0809">Transit peptide</keyword>
<dbReference type="PROSITE" id="PS50968">
    <property type="entry name" value="BIOTINYL_LIPOYL"/>
    <property type="match status" value="1"/>
</dbReference>
<dbReference type="RefSeq" id="WP_184070886.1">
    <property type="nucleotide sequence ID" value="NZ_JACHNZ010000041.1"/>
</dbReference>
<evidence type="ECO:0000256" key="7">
    <source>
        <dbReference type="PROSITE-ProRule" id="PRU00409"/>
    </source>
</evidence>
<dbReference type="FunFam" id="2.40.50.100:FF:000003">
    <property type="entry name" value="Acetyl-CoA carboxylase biotin carboxyl carrier protein"/>
    <property type="match status" value="1"/>
</dbReference>
<dbReference type="Pfam" id="PF00289">
    <property type="entry name" value="Biotin_carb_N"/>
    <property type="match status" value="1"/>
</dbReference>
<dbReference type="GO" id="GO:0046872">
    <property type="term" value="F:metal ion binding"/>
    <property type="evidence" value="ECO:0007669"/>
    <property type="project" value="InterPro"/>
</dbReference>
<evidence type="ECO:0000259" key="10">
    <source>
        <dbReference type="PROSITE" id="PS50979"/>
    </source>
</evidence>
<evidence type="ECO:0000256" key="6">
    <source>
        <dbReference type="ARBA" id="ARBA00023267"/>
    </source>
</evidence>
<dbReference type="InterPro" id="IPR005481">
    <property type="entry name" value="BC-like_N"/>
</dbReference>
<dbReference type="Proteomes" id="UP000566324">
    <property type="component" value="Unassembled WGS sequence"/>
</dbReference>
<gene>
    <name evidence="11" type="ORF">GGQ98_002988</name>
</gene>
<sequence>MTASTPFSKVLIANRGEIALRVIRTARALGYRTVAVYSTADAQAAHVTAADHAVCIGDPLPAQSYLCISALIDAARVSRADAVHPGYGFLAENEEFAAACRAAGLVFIGPSPEAIRAMGDKAGGKELMIAAGVPCIPGYQGEGQSEERLSDEAARIGYPVMIKATSGGGGRGMRLVPSGAEFTDLLRSAQSEARNAFGDATVILERAIVEPRHVEIQVFADRYGNAVHLGERDCSVQRRHQKVIEEAPSPAVDAELRARMGAAAVTAAKAIAYEGAGTLEFLLDRDGNYYFMEMNTRLQVEHPVTEAITGLDLVEWQLRVAAGETLPLAQDEIRFSGHAIEVRLCAEDVRAGFMPQSGTMRRWDVPGGLRVDHGLRSGTSIPPFYDSMIAKLIAHGKTREEARRRLIRGIEDTVALGVQTNQEFLARCLSHPVFAAGEATTAFIAQHEADLIPPDEMAAEKAIVVGAWLLQETGPHAHHGASGRSLAHTLLLGMRFALDGAQRVVSIAQLQPQLFKVAADGKDYALESVSIDNGEARFILDGVMESVAYDRDGSSLWFRLGGRPHVLDDHTRAAASRKDEGDGDGRVRASMTGRVLAVFAAAGDTVQSGQPLLTLEAMKMEHVHTAPVQGVITEILVAIGDQVQAQRVVVEILPDKAQGAGT</sequence>
<dbReference type="SUPFAM" id="SSF52440">
    <property type="entry name" value="PreATP-grasp domain"/>
    <property type="match status" value="1"/>
</dbReference>
<evidence type="ECO:0000256" key="5">
    <source>
        <dbReference type="ARBA" id="ARBA00022946"/>
    </source>
</evidence>
<evidence type="ECO:0000313" key="11">
    <source>
        <dbReference type="EMBL" id="MBB4633351.1"/>
    </source>
</evidence>
<dbReference type="Pfam" id="PF00364">
    <property type="entry name" value="Biotin_lipoyl"/>
    <property type="match status" value="1"/>
</dbReference>
<dbReference type="InterPro" id="IPR005479">
    <property type="entry name" value="CPAse_ATP-bd"/>
</dbReference>
<evidence type="ECO:0000256" key="3">
    <source>
        <dbReference type="ARBA" id="ARBA00022741"/>
    </source>
</evidence>
<dbReference type="CDD" id="cd06850">
    <property type="entry name" value="biotinyl_domain"/>
    <property type="match status" value="1"/>
</dbReference>
<dbReference type="EMBL" id="JACHNZ010000041">
    <property type="protein sequence ID" value="MBB4633351.1"/>
    <property type="molecule type" value="Genomic_DNA"/>
</dbReference>
<evidence type="ECO:0000259" key="9">
    <source>
        <dbReference type="PROSITE" id="PS50975"/>
    </source>
</evidence>
<evidence type="ECO:0000256" key="4">
    <source>
        <dbReference type="ARBA" id="ARBA00022840"/>
    </source>
</evidence>
<evidence type="ECO:0000256" key="2">
    <source>
        <dbReference type="ARBA" id="ARBA00022598"/>
    </source>
</evidence>
<dbReference type="EC" id="6.4.1.5" evidence="11"/>
<reference evidence="11 12" key="1">
    <citation type="submission" date="2020-08" db="EMBL/GenBank/DDBJ databases">
        <title>Genomic Encyclopedia of Type Strains, Phase IV (KMG-IV): sequencing the most valuable type-strain genomes for metagenomic binning, comparative biology and taxonomic classification.</title>
        <authorList>
            <person name="Goeker M."/>
        </authorList>
    </citation>
    <scope>NUCLEOTIDE SEQUENCE [LARGE SCALE GENOMIC DNA]</scope>
    <source>
        <strain evidence="11 12">DSM 17328</strain>
    </source>
</reference>
<dbReference type="PROSITE" id="PS50975">
    <property type="entry name" value="ATP_GRASP"/>
    <property type="match status" value="1"/>
</dbReference>
<dbReference type="InterPro" id="IPR016185">
    <property type="entry name" value="PreATP-grasp_dom_sf"/>
</dbReference>
<dbReference type="InterPro" id="IPR050856">
    <property type="entry name" value="Biotin_carboxylase_complex"/>
</dbReference>
<dbReference type="Gene3D" id="3.30.470.20">
    <property type="entry name" value="ATP-grasp fold, B domain"/>
    <property type="match status" value="1"/>
</dbReference>
<feature type="domain" description="Biotin carboxylation" evidence="10">
    <location>
        <begin position="6"/>
        <end position="449"/>
    </location>
</feature>
<dbReference type="SUPFAM" id="SSF56059">
    <property type="entry name" value="Glutathione synthetase ATP-binding domain-like"/>
    <property type="match status" value="1"/>
</dbReference>
<keyword evidence="12" id="KW-1185">Reference proteome</keyword>
<dbReference type="Pfam" id="PF02785">
    <property type="entry name" value="Biotin_carb_C"/>
    <property type="match status" value="1"/>
</dbReference>
<dbReference type="InterPro" id="IPR000089">
    <property type="entry name" value="Biotin_lipoyl"/>
</dbReference>
<keyword evidence="4 7" id="KW-0067">ATP-binding</keyword>
<dbReference type="FunFam" id="3.30.1490.20:FF:000003">
    <property type="entry name" value="acetyl-CoA carboxylase isoform X1"/>
    <property type="match status" value="1"/>
</dbReference>
<name>A0A7W7F7E6_9SPHN</name>
<dbReference type="InterPro" id="IPR011761">
    <property type="entry name" value="ATP-grasp"/>
</dbReference>
<dbReference type="GO" id="GO:0005524">
    <property type="term" value="F:ATP binding"/>
    <property type="evidence" value="ECO:0007669"/>
    <property type="project" value="UniProtKB-UniRule"/>
</dbReference>
<dbReference type="PANTHER" id="PTHR18866">
    <property type="entry name" value="CARBOXYLASE:PYRUVATE/ACETYL-COA/PROPIONYL-COA CARBOXYLASE"/>
    <property type="match status" value="1"/>
</dbReference>
<comment type="caution">
    <text evidence="11">The sequence shown here is derived from an EMBL/GenBank/DDBJ whole genome shotgun (WGS) entry which is preliminary data.</text>
</comment>
<accession>A0A7W7F7E6</accession>
<evidence type="ECO:0000259" key="8">
    <source>
        <dbReference type="PROSITE" id="PS50968"/>
    </source>
</evidence>
<dbReference type="PROSITE" id="PS50979">
    <property type="entry name" value="BC"/>
    <property type="match status" value="1"/>
</dbReference>
<dbReference type="FunFam" id="3.40.50.20:FF:000010">
    <property type="entry name" value="Propionyl-CoA carboxylase subunit alpha"/>
    <property type="match status" value="1"/>
</dbReference>
<dbReference type="SUPFAM" id="SSF51246">
    <property type="entry name" value="Rudiment single hybrid motif"/>
    <property type="match status" value="1"/>
</dbReference>
<dbReference type="PROSITE" id="PS00867">
    <property type="entry name" value="CPSASE_2"/>
    <property type="match status" value="1"/>
</dbReference>
<keyword evidence="2 11" id="KW-0436">Ligase</keyword>
<evidence type="ECO:0000313" key="12">
    <source>
        <dbReference type="Proteomes" id="UP000566324"/>
    </source>
</evidence>
<feature type="domain" description="ATP-grasp" evidence="9">
    <location>
        <begin position="125"/>
        <end position="322"/>
    </location>
</feature>
<dbReference type="FunFam" id="3.30.470.20:FF:000028">
    <property type="entry name" value="Methylcrotonoyl-CoA carboxylase subunit alpha, mitochondrial"/>
    <property type="match status" value="1"/>
</dbReference>
<dbReference type="SUPFAM" id="SSF51230">
    <property type="entry name" value="Single hybrid motif"/>
    <property type="match status" value="1"/>
</dbReference>
<comment type="cofactor">
    <cofactor evidence="1">
        <name>biotin</name>
        <dbReference type="ChEBI" id="CHEBI:57586"/>
    </cofactor>
</comment>
<dbReference type="Pfam" id="PF02786">
    <property type="entry name" value="CPSase_L_D2"/>
    <property type="match status" value="1"/>
</dbReference>
<dbReference type="GO" id="GO:0047925">
    <property type="term" value="F:geranoyl-CoA carboxylase activity"/>
    <property type="evidence" value="ECO:0007669"/>
    <property type="project" value="UniProtKB-EC"/>
</dbReference>
<protein>
    <submittedName>
        <fullName evidence="11">Geranyl-CoA carboxylase alpha subunit</fullName>
        <ecNumber evidence="11">6.4.1.5</ecNumber>
    </submittedName>
</protein>
<keyword evidence="3 7" id="KW-0547">Nucleotide-binding</keyword>
<dbReference type="PROSITE" id="PS00866">
    <property type="entry name" value="CPSASE_1"/>
    <property type="match status" value="1"/>
</dbReference>
<dbReference type="InterPro" id="IPR011053">
    <property type="entry name" value="Single_hybrid_motif"/>
</dbReference>
<evidence type="ECO:0000256" key="1">
    <source>
        <dbReference type="ARBA" id="ARBA00001953"/>
    </source>
</evidence>
<feature type="domain" description="Lipoyl-binding" evidence="8">
    <location>
        <begin position="577"/>
        <end position="653"/>
    </location>
</feature>
<keyword evidence="6" id="KW-0092">Biotin</keyword>
<organism evidence="11 12">
    <name type="scientific">Sphingosinicella soli</name>
    <dbReference type="NCBI Taxonomy" id="333708"/>
    <lineage>
        <taxon>Bacteria</taxon>
        <taxon>Pseudomonadati</taxon>
        <taxon>Pseudomonadota</taxon>
        <taxon>Alphaproteobacteria</taxon>
        <taxon>Sphingomonadales</taxon>
        <taxon>Sphingosinicellaceae</taxon>
        <taxon>Sphingosinicella</taxon>
    </lineage>
</organism>
<proteinExistence type="predicted"/>